<accession>O68172</accession>
<geneLocation type="plasmid" evidence="6">
    <name>pIL103</name>
</geneLocation>
<gene>
    <name evidence="6" type="primary">hsdS</name>
</gene>
<reference evidence="6" key="1">
    <citation type="journal article" date="1987" name="Appl. Environ. Microbiol.">
        <title>Plasmid-Determined Systems for Restriction and Modification Activity and Abortive Infection in Streptococcus cremoris.</title>
        <authorList>
            <person name="Gautier M."/>
            <person name="Chopin M.C."/>
        </authorList>
    </citation>
    <scope>NUCLEOTIDE SEQUENCE</scope>
    <source>
        <strain evidence="6">IL964</strain>
        <plasmid evidence="6">pIL103</plasmid>
    </source>
</reference>
<dbReference type="PANTHER" id="PTHR30408">
    <property type="entry name" value="TYPE-1 RESTRICTION ENZYME ECOKI SPECIFICITY PROTEIN"/>
    <property type="match status" value="1"/>
</dbReference>
<name>O68172_9LACT</name>
<keyword evidence="3" id="KW-0238">DNA-binding</keyword>
<sequence>MAKIDDSVKKRVPELRFPGFTNDWEERKFFESIASTIDFRGRTPKKLGMDWSDSGYLALSALNVKNGYIDPLADAHYGDEKLYRKWMSGRELKKGQVLFTTEAPMGNVAQVPDDNGYILSQRTVAFETKEDMMTNDFLAVLLKSPLVFNNLSALSSGGTAKGVSQKSLKGLSITVPLDIDEQQKIGSFFKHLDDTIALHQRKLDLLKEQKKGYLQKMFPKNGAKVPELRFAGFADDWEERKLGDIAPLRGGYAFKSSKFRKTGVPIVRISNILSSGEVGGDFAYYDEQDKDDKYILPDKSAVLAMSGATTGKVSILSQTDYDKVYQNQRVGYFQSVDYIDYGFISTIVRSELFMMQLESVLVSGAQPNVSSKEIDSFNFMIPILVQEQQKIGSFFKQLDDTIALHQRKLDLLKEQKKGFLQKMFV</sequence>
<dbReference type="Pfam" id="PF01420">
    <property type="entry name" value="Methylase_S"/>
    <property type="match status" value="2"/>
</dbReference>
<feature type="coiled-coil region" evidence="4">
    <location>
        <begin position="189"/>
        <end position="216"/>
    </location>
</feature>
<dbReference type="PANTHER" id="PTHR30408:SF12">
    <property type="entry name" value="TYPE I RESTRICTION ENZYME MJAVIII SPECIFICITY SUBUNIT"/>
    <property type="match status" value="1"/>
</dbReference>
<dbReference type="Gene3D" id="3.90.220.20">
    <property type="entry name" value="DNA methylase specificity domains"/>
    <property type="match status" value="2"/>
</dbReference>
<protein>
    <submittedName>
        <fullName evidence="6">HsdS subunit</fullName>
    </submittedName>
</protein>
<keyword evidence="2" id="KW-0680">Restriction system</keyword>
<evidence type="ECO:0000256" key="3">
    <source>
        <dbReference type="ARBA" id="ARBA00023125"/>
    </source>
</evidence>
<evidence type="ECO:0000313" key="6">
    <source>
        <dbReference type="EMBL" id="AAC38351.1"/>
    </source>
</evidence>
<keyword evidence="6" id="KW-0614">Plasmid</keyword>
<organism evidence="6">
    <name type="scientific">Lactococcus lactis</name>
    <dbReference type="NCBI Taxonomy" id="1358"/>
    <lineage>
        <taxon>Bacteria</taxon>
        <taxon>Bacillati</taxon>
        <taxon>Bacillota</taxon>
        <taxon>Bacilli</taxon>
        <taxon>Lactobacillales</taxon>
        <taxon>Streptococcaceae</taxon>
        <taxon>Lactococcus</taxon>
    </lineage>
</organism>
<evidence type="ECO:0000256" key="2">
    <source>
        <dbReference type="ARBA" id="ARBA00022747"/>
    </source>
</evidence>
<dbReference type="InterPro" id="IPR052021">
    <property type="entry name" value="Type-I_RS_S_subunit"/>
</dbReference>
<proteinExistence type="inferred from homology"/>
<dbReference type="REBASE" id="3713">
    <property type="entry name" value="S.Lla103I"/>
</dbReference>
<dbReference type="AlphaFoldDB" id="O68172"/>
<reference evidence="6" key="2">
    <citation type="journal article" date="1998" name="Mol. Microbiol.">
        <title>Combinational variation of restriction modification specificities in Lactococcus lactis.</title>
        <authorList>
            <person name="Schouler C."/>
            <person name="Gautier M."/>
            <person name="Ehrlich S.D."/>
            <person name="Chopin M.C."/>
        </authorList>
    </citation>
    <scope>NUCLEOTIDE SEQUENCE</scope>
    <source>
        <strain evidence="6">IL964</strain>
        <plasmid evidence="6">pIL103</plasmid>
    </source>
</reference>
<dbReference type="GO" id="GO:0009307">
    <property type="term" value="P:DNA restriction-modification system"/>
    <property type="evidence" value="ECO:0007669"/>
    <property type="project" value="UniProtKB-KW"/>
</dbReference>
<dbReference type="InterPro" id="IPR044946">
    <property type="entry name" value="Restrct_endonuc_typeI_TRD_sf"/>
</dbReference>
<dbReference type="SUPFAM" id="SSF116734">
    <property type="entry name" value="DNA methylase specificity domain"/>
    <property type="match status" value="2"/>
</dbReference>
<evidence type="ECO:0000256" key="4">
    <source>
        <dbReference type="SAM" id="Coils"/>
    </source>
</evidence>
<evidence type="ECO:0000259" key="5">
    <source>
        <dbReference type="Pfam" id="PF01420"/>
    </source>
</evidence>
<dbReference type="CDD" id="cd17278">
    <property type="entry name" value="RMtype1_S_LdeBORF1052P-TRD2-CR2"/>
    <property type="match status" value="1"/>
</dbReference>
<dbReference type="GO" id="GO:0003677">
    <property type="term" value="F:DNA binding"/>
    <property type="evidence" value="ECO:0007669"/>
    <property type="project" value="UniProtKB-KW"/>
</dbReference>
<comment type="similarity">
    <text evidence="1">Belongs to the type-I restriction system S methylase family.</text>
</comment>
<evidence type="ECO:0000256" key="1">
    <source>
        <dbReference type="ARBA" id="ARBA00010923"/>
    </source>
</evidence>
<dbReference type="EMBL" id="AF013595">
    <property type="protein sequence ID" value="AAC38351.1"/>
    <property type="molecule type" value="Genomic_DNA"/>
</dbReference>
<dbReference type="InterPro" id="IPR000055">
    <property type="entry name" value="Restrct_endonuc_typeI_TRD"/>
</dbReference>
<feature type="domain" description="Type I restriction modification DNA specificity" evidence="5">
    <location>
        <begin position="235"/>
        <end position="413"/>
    </location>
</feature>
<feature type="domain" description="Type I restriction modification DNA specificity" evidence="5">
    <location>
        <begin position="91"/>
        <end position="207"/>
    </location>
</feature>
<keyword evidence="4" id="KW-0175">Coiled coil</keyword>